<feature type="transmembrane region" description="Helical" evidence="6">
    <location>
        <begin position="423"/>
        <end position="443"/>
    </location>
</feature>
<dbReference type="PANTHER" id="PTHR30287:SF2">
    <property type="entry name" value="BLL1001 PROTEIN"/>
    <property type="match status" value="1"/>
</dbReference>
<protein>
    <submittedName>
        <fullName evidence="8">FtsX-like permease family protein</fullName>
    </submittedName>
</protein>
<dbReference type="RefSeq" id="WP_208601960.1">
    <property type="nucleotide sequence ID" value="NZ_FMHY01000002.1"/>
</dbReference>
<name>A0A1C6TRW1_9ACTN</name>
<feature type="transmembrane region" description="Helical" evidence="6">
    <location>
        <begin position="746"/>
        <end position="771"/>
    </location>
</feature>
<dbReference type="InterPro" id="IPR038766">
    <property type="entry name" value="Membrane_comp_ABC_pdt"/>
</dbReference>
<evidence type="ECO:0000256" key="5">
    <source>
        <dbReference type="ARBA" id="ARBA00023136"/>
    </source>
</evidence>
<feature type="domain" description="ABC3 transporter permease C-terminal" evidence="7">
    <location>
        <begin position="210"/>
        <end position="323"/>
    </location>
</feature>
<dbReference type="Pfam" id="PF02687">
    <property type="entry name" value="FtsX"/>
    <property type="match status" value="2"/>
</dbReference>
<feature type="transmembrane region" description="Helical" evidence="6">
    <location>
        <begin position="262"/>
        <end position="289"/>
    </location>
</feature>
<evidence type="ECO:0000313" key="8">
    <source>
        <dbReference type="EMBL" id="SCL44545.1"/>
    </source>
</evidence>
<dbReference type="STRING" id="227316.GA0070604_0455"/>
<reference evidence="9" key="1">
    <citation type="submission" date="2016-06" db="EMBL/GenBank/DDBJ databases">
        <authorList>
            <person name="Varghese N."/>
            <person name="Submissions Spin"/>
        </authorList>
    </citation>
    <scope>NUCLEOTIDE SEQUENCE [LARGE SCALE GENOMIC DNA]</scope>
    <source>
        <strain evidence="9">DSM 44814</strain>
    </source>
</reference>
<feature type="transmembrane region" description="Helical" evidence="6">
    <location>
        <begin position="203"/>
        <end position="227"/>
    </location>
</feature>
<evidence type="ECO:0000259" key="7">
    <source>
        <dbReference type="Pfam" id="PF02687"/>
    </source>
</evidence>
<evidence type="ECO:0000256" key="2">
    <source>
        <dbReference type="ARBA" id="ARBA00022475"/>
    </source>
</evidence>
<evidence type="ECO:0000256" key="4">
    <source>
        <dbReference type="ARBA" id="ARBA00022989"/>
    </source>
</evidence>
<feature type="transmembrane region" description="Helical" evidence="6">
    <location>
        <begin position="660"/>
        <end position="680"/>
    </location>
</feature>
<evidence type="ECO:0000313" key="9">
    <source>
        <dbReference type="Proteomes" id="UP000199696"/>
    </source>
</evidence>
<dbReference type="InterPro" id="IPR003838">
    <property type="entry name" value="ABC3_permease_C"/>
</dbReference>
<feature type="transmembrane region" description="Helical" evidence="6">
    <location>
        <begin position="714"/>
        <end position="734"/>
    </location>
</feature>
<keyword evidence="9" id="KW-1185">Reference proteome</keyword>
<evidence type="ECO:0000256" key="6">
    <source>
        <dbReference type="SAM" id="Phobius"/>
    </source>
</evidence>
<accession>A0A1C6TRW1</accession>
<proteinExistence type="predicted"/>
<comment type="subcellular location">
    <subcellularLocation>
        <location evidence="1">Cell membrane</location>
        <topology evidence="1">Multi-pass membrane protein</topology>
    </subcellularLocation>
</comment>
<keyword evidence="4 6" id="KW-1133">Transmembrane helix</keyword>
<dbReference type="GO" id="GO:0005886">
    <property type="term" value="C:plasma membrane"/>
    <property type="evidence" value="ECO:0007669"/>
    <property type="project" value="UniProtKB-SubCell"/>
</dbReference>
<keyword evidence="3 6" id="KW-0812">Transmembrane</keyword>
<evidence type="ECO:0000256" key="3">
    <source>
        <dbReference type="ARBA" id="ARBA00022692"/>
    </source>
</evidence>
<feature type="transmembrane region" description="Helical" evidence="6">
    <location>
        <begin position="373"/>
        <end position="394"/>
    </location>
</feature>
<dbReference type="EMBL" id="FMHY01000002">
    <property type="protein sequence ID" value="SCL44545.1"/>
    <property type="molecule type" value="Genomic_DNA"/>
</dbReference>
<organism evidence="8 9">
    <name type="scientific">Micromonospora eburnea</name>
    <dbReference type="NCBI Taxonomy" id="227316"/>
    <lineage>
        <taxon>Bacteria</taxon>
        <taxon>Bacillati</taxon>
        <taxon>Actinomycetota</taxon>
        <taxon>Actinomycetes</taxon>
        <taxon>Micromonosporales</taxon>
        <taxon>Micromonosporaceae</taxon>
        <taxon>Micromonospora</taxon>
    </lineage>
</organism>
<sequence length="782" mass="81439">MTGVEFRRPGGRLRAGLGDLLMGARMARTGGREGWTRTLLTTLGVGVGVAMLLLAAAVPGAIDARGDRTAARSDMRNGPELSAAANTLLVAWADTDFRDRYVRGRILHPEGPDAPLPPGLAAFPRDGEAVVSPELRALLDSPDGPLLAPRLGGARVTGTIAPDGLSGPHELAFYLGRDDLTPERAIRLDHFGGVGSEEEFGPVLWLLVVVVFVVLLLPIVVFLGAAVRFGGEQRDRRLAALRLLGADAGMVRRIAAGEAGTAALFGLAVGGVLFLAGRQLALVVSWYGISVFPGDLRPVPWLVALVALAVPLLAAGVALLALRGVLVTPLGVSRRATPVRRRLWWRLLLPLAGLALLSPLADVRAASSTRTDAQVAAGAVLLLVGTVTLLPWLVDILVRRLRGGPPPWQLAVRRLQLDSAASARLVSGVAVAVAGTIGLQMLVAGVQHEFRETTGQDLSRAQVAVSLYNPPEPGRTLAQIAAIPAVTRSIGTLHLTAVPQTVPGREDESEHRLAEVLVGDCAALAEYGDLGSCTDGDVFLVRPNDPEAGIGPITGIGPGARLSFGDGIATWQVPANARTVPVRDDPMGARHAGLLVTSGAMPSLPRSGVSAHALLSLDPHDPEAMERVRADVAGLDLFASVNALNSVRENSQFVNVRRGLLGGAVVTLLLIGVSMLVGVLEQLRERRRLLAALVAVGTPRSTLGWSVLGQTGVPVLAGLVLATGIGVAMGAALLKMVGGPVVVSWPVVGLGVGLGAAVVLLVTLASLPVLWRLTRPDGLRFE</sequence>
<evidence type="ECO:0000256" key="1">
    <source>
        <dbReference type="ARBA" id="ARBA00004651"/>
    </source>
</evidence>
<feature type="transmembrane region" description="Helical" evidence="6">
    <location>
        <begin position="38"/>
        <end position="62"/>
    </location>
</feature>
<feature type="domain" description="ABC3 transporter permease C-terminal" evidence="7">
    <location>
        <begin position="664"/>
        <end position="767"/>
    </location>
</feature>
<dbReference type="PANTHER" id="PTHR30287">
    <property type="entry name" value="MEMBRANE COMPONENT OF PREDICTED ABC SUPERFAMILY METABOLITE UPTAKE TRANSPORTER"/>
    <property type="match status" value="1"/>
</dbReference>
<dbReference type="AlphaFoldDB" id="A0A1C6TRW1"/>
<keyword evidence="5 6" id="KW-0472">Membrane</keyword>
<gene>
    <name evidence="8" type="ORF">GA0070604_0455</name>
</gene>
<feature type="transmembrane region" description="Helical" evidence="6">
    <location>
        <begin position="301"/>
        <end position="322"/>
    </location>
</feature>
<dbReference type="Proteomes" id="UP000199696">
    <property type="component" value="Unassembled WGS sequence"/>
</dbReference>
<keyword evidence="2" id="KW-1003">Cell membrane</keyword>
<feature type="transmembrane region" description="Helical" evidence="6">
    <location>
        <begin position="343"/>
        <end position="361"/>
    </location>
</feature>